<protein>
    <submittedName>
        <fullName evidence="4">NUDIX domain-containing protein</fullName>
    </submittedName>
</protein>
<dbReference type="PANTHER" id="PTHR11839">
    <property type="entry name" value="UDP/ADP-SUGAR PYROPHOSPHATASE"/>
    <property type="match status" value="1"/>
</dbReference>
<dbReference type="InterPro" id="IPR015797">
    <property type="entry name" value="NUDIX_hydrolase-like_dom_sf"/>
</dbReference>
<gene>
    <name evidence="4" type="ORF">ACFSFX_15620</name>
</gene>
<dbReference type="SUPFAM" id="SSF55811">
    <property type="entry name" value="Nudix"/>
    <property type="match status" value="1"/>
</dbReference>
<evidence type="ECO:0000256" key="1">
    <source>
        <dbReference type="ARBA" id="ARBA00022801"/>
    </source>
</evidence>
<dbReference type="Pfam" id="PF00293">
    <property type="entry name" value="NUDIX"/>
    <property type="match status" value="1"/>
</dbReference>
<dbReference type="PROSITE" id="PS51462">
    <property type="entry name" value="NUDIX"/>
    <property type="match status" value="1"/>
</dbReference>
<dbReference type="Gene3D" id="3.90.79.10">
    <property type="entry name" value="Nucleoside Triphosphate Pyrophosphohydrolase"/>
    <property type="match status" value="1"/>
</dbReference>
<evidence type="ECO:0000313" key="5">
    <source>
        <dbReference type="Proteomes" id="UP001597307"/>
    </source>
</evidence>
<dbReference type="PANTHER" id="PTHR11839:SF31">
    <property type="entry name" value="ADP-RIBOSE PYROPHOSPHATASE"/>
    <property type="match status" value="1"/>
</dbReference>
<dbReference type="EMBL" id="JBHUGA010000063">
    <property type="protein sequence ID" value="MFD1848020.1"/>
    <property type="molecule type" value="Genomic_DNA"/>
</dbReference>
<keyword evidence="5" id="KW-1185">Reference proteome</keyword>
<sequence>MSQGADVEESAQPLGDRQSPRRLLDSTVVYEGRIWNVVSDTFSLTDDGHGEPLVRDYIEHPGAVAVLALNDAGQVLLINQYRHPVRMTLWEIPAGLLDVPDEDFVAAAARELAEEADLTAERWNVLTDLFLSPGSSSEALRIYLARGVAEIHPDERHERTHEEAEIELAWVDLDEAVAAVLAGRIHSPSAVAAILAASVARDSGYDQLRPADEPWPEHSSQHHTWPNGSVLKG</sequence>
<dbReference type="InterPro" id="IPR000086">
    <property type="entry name" value="NUDIX_hydrolase_dom"/>
</dbReference>
<name>A0ABW4QBD0_9MICC</name>
<dbReference type="CDD" id="cd24158">
    <property type="entry name" value="NUDIX_ADPRase_Rv1700"/>
    <property type="match status" value="1"/>
</dbReference>
<reference evidence="5" key="1">
    <citation type="journal article" date="2019" name="Int. J. Syst. Evol. Microbiol.">
        <title>The Global Catalogue of Microorganisms (GCM) 10K type strain sequencing project: providing services to taxonomists for standard genome sequencing and annotation.</title>
        <authorList>
            <consortium name="The Broad Institute Genomics Platform"/>
            <consortium name="The Broad Institute Genome Sequencing Center for Infectious Disease"/>
            <person name="Wu L."/>
            <person name="Ma J."/>
        </authorList>
    </citation>
    <scope>NUCLEOTIDE SEQUENCE [LARGE SCALE GENOMIC DNA]</scope>
    <source>
        <strain evidence="5">JCM 11496</strain>
    </source>
</reference>
<comment type="caution">
    <text evidence="4">The sequence shown here is derived from an EMBL/GenBank/DDBJ whole genome shotgun (WGS) entry which is preliminary data.</text>
</comment>
<feature type="region of interest" description="Disordered" evidence="2">
    <location>
        <begin position="207"/>
        <end position="233"/>
    </location>
</feature>
<evidence type="ECO:0000256" key="2">
    <source>
        <dbReference type="SAM" id="MobiDB-lite"/>
    </source>
</evidence>
<accession>A0ABW4QBD0</accession>
<evidence type="ECO:0000313" key="4">
    <source>
        <dbReference type="EMBL" id="MFD1848020.1"/>
    </source>
</evidence>
<dbReference type="RefSeq" id="WP_343882206.1">
    <property type="nucleotide sequence ID" value="NZ_BAAAIJ010000061.1"/>
</dbReference>
<feature type="domain" description="Nudix hydrolase" evidence="3">
    <location>
        <begin position="59"/>
        <end position="193"/>
    </location>
</feature>
<organism evidence="4 5">
    <name type="scientific">Arthrobacter flavus</name>
    <dbReference type="NCBI Taxonomy" id="95172"/>
    <lineage>
        <taxon>Bacteria</taxon>
        <taxon>Bacillati</taxon>
        <taxon>Actinomycetota</taxon>
        <taxon>Actinomycetes</taxon>
        <taxon>Micrococcales</taxon>
        <taxon>Micrococcaceae</taxon>
        <taxon>Arthrobacter</taxon>
    </lineage>
</organism>
<dbReference type="Proteomes" id="UP001597307">
    <property type="component" value="Unassembled WGS sequence"/>
</dbReference>
<feature type="compositionally biased region" description="Basic and acidic residues" evidence="2">
    <location>
        <begin position="209"/>
        <end position="220"/>
    </location>
</feature>
<keyword evidence="1" id="KW-0378">Hydrolase</keyword>
<proteinExistence type="predicted"/>
<evidence type="ECO:0000259" key="3">
    <source>
        <dbReference type="PROSITE" id="PS51462"/>
    </source>
</evidence>